<gene>
    <name evidence="2" type="ORF">AABB29_20660</name>
</gene>
<dbReference type="EMBL" id="CP150951">
    <property type="protein sequence ID" value="XFO63112.1"/>
    <property type="molecule type" value="Genomic_DNA"/>
</dbReference>
<protein>
    <submittedName>
        <fullName evidence="2">SET domain-containing protein</fullName>
        <ecNumber evidence="2">2.1.1.-</ecNumber>
    </submittedName>
</protein>
<keyword evidence="2" id="KW-0808">Transferase</keyword>
<dbReference type="GO" id="GO:0032259">
    <property type="term" value="P:methylation"/>
    <property type="evidence" value="ECO:0007669"/>
    <property type="project" value="UniProtKB-KW"/>
</dbReference>
<dbReference type="SUPFAM" id="SSF82199">
    <property type="entry name" value="SET domain"/>
    <property type="match status" value="1"/>
</dbReference>
<evidence type="ECO:0000259" key="1">
    <source>
        <dbReference type="PROSITE" id="PS50280"/>
    </source>
</evidence>
<dbReference type="Pfam" id="PF00856">
    <property type="entry name" value="SET"/>
    <property type="match status" value="1"/>
</dbReference>
<keyword evidence="2" id="KW-0489">Methyltransferase</keyword>
<dbReference type="InterPro" id="IPR046341">
    <property type="entry name" value="SET_dom_sf"/>
</dbReference>
<evidence type="ECO:0000313" key="3">
    <source>
        <dbReference type="Proteomes" id="UP001440612"/>
    </source>
</evidence>
<dbReference type="RefSeq" id="WP_373636914.1">
    <property type="nucleotide sequence ID" value="NZ_CP150951.2"/>
</dbReference>
<feature type="domain" description="SET" evidence="1">
    <location>
        <begin position="23"/>
        <end position="140"/>
    </location>
</feature>
<dbReference type="InterPro" id="IPR001214">
    <property type="entry name" value="SET_dom"/>
</dbReference>
<name>A0ABZ3IER8_9RHOB</name>
<reference evidence="3" key="1">
    <citation type="submission" date="2024-04" db="EMBL/GenBank/DDBJ databases">
        <title>Phylogenomic analyses of a clade within the roseobacter group suggest taxonomic reassignments of species of the genera Aestuariivita, Citreicella, Loktanella, Nautella, Pelagibaca, Ruegeria, Thalassobius, Thiobacimonas and Tropicibacter, and the proposal o.</title>
        <authorList>
            <person name="Jeon C.O."/>
        </authorList>
    </citation>
    <scope>NUCLEOTIDE SEQUENCE [LARGE SCALE GENOMIC DNA]</scope>
    <source>
        <strain evidence="3">BS5-3</strain>
    </source>
</reference>
<sequence length="153" mass="17451">MNLATKESIEDLSEPTSFELFQAKLEISNCVHKGRCLVAAQSFNQGDLIVEAPAYELPKCDLDPVRRLDLYKYIFFDPSVYRSHRDHAEPYLVFGPLAFCNHSPCPNAFVQWYKHGSIVTVKLRASDDISKNEEITMRYANIGQYPGASSWEQ</sequence>
<dbReference type="Proteomes" id="UP001440612">
    <property type="component" value="Chromosome"/>
</dbReference>
<keyword evidence="3" id="KW-1185">Reference proteome</keyword>
<accession>A0ABZ3IER8</accession>
<organism evidence="2 3">
    <name type="scientific">Yoonia phaeophyticola</name>
    <dbReference type="NCBI Taxonomy" id="3137369"/>
    <lineage>
        <taxon>Bacteria</taxon>
        <taxon>Pseudomonadati</taxon>
        <taxon>Pseudomonadota</taxon>
        <taxon>Alphaproteobacteria</taxon>
        <taxon>Rhodobacterales</taxon>
        <taxon>Paracoccaceae</taxon>
        <taxon>Yoonia</taxon>
    </lineage>
</organism>
<dbReference type="SMART" id="SM00317">
    <property type="entry name" value="SET"/>
    <property type="match status" value="1"/>
</dbReference>
<dbReference type="Gene3D" id="2.170.270.10">
    <property type="entry name" value="SET domain"/>
    <property type="match status" value="1"/>
</dbReference>
<dbReference type="GO" id="GO:0008168">
    <property type="term" value="F:methyltransferase activity"/>
    <property type="evidence" value="ECO:0007669"/>
    <property type="project" value="UniProtKB-KW"/>
</dbReference>
<dbReference type="PROSITE" id="PS50280">
    <property type="entry name" value="SET"/>
    <property type="match status" value="1"/>
</dbReference>
<proteinExistence type="predicted"/>
<dbReference type="EC" id="2.1.1.-" evidence="2"/>
<evidence type="ECO:0000313" key="2">
    <source>
        <dbReference type="EMBL" id="XFO63112.1"/>
    </source>
</evidence>